<evidence type="ECO:0000256" key="1">
    <source>
        <dbReference type="SAM" id="Phobius"/>
    </source>
</evidence>
<keyword evidence="1 2" id="KW-0812">Transmembrane</keyword>
<dbReference type="EnsemblBacteria" id="CAL44249">
    <property type="protein sequence ID" value="CAL44249"/>
    <property type="gene ID" value="FP2188"/>
</dbReference>
<gene>
    <name evidence="2" type="ordered locus">FP2188</name>
</gene>
<dbReference type="Proteomes" id="UP000006394">
    <property type="component" value="Chromosome"/>
</dbReference>
<dbReference type="RefSeq" id="WP_011964283.1">
    <property type="nucleotide sequence ID" value="NC_009613.3"/>
</dbReference>
<dbReference type="AlphaFoldDB" id="A6H1M5"/>
<dbReference type="GeneID" id="66551619"/>
<evidence type="ECO:0000313" key="3">
    <source>
        <dbReference type="Proteomes" id="UP000006394"/>
    </source>
</evidence>
<keyword evidence="1" id="KW-1133">Transmembrane helix</keyword>
<evidence type="ECO:0000313" key="2">
    <source>
        <dbReference type="EMBL" id="CAL44249.1"/>
    </source>
</evidence>
<sequence length="125" mass="14651">MTTNILLLLNIFILVFGIYFIVYKNKVAKDKFIQTLIDNVMLENINLDNCFSKEVIDVYIDVLKNTNDWQIGSCVLKNDKTNIQIWIANDIQNRGFYSQDNNVKKDLELLNNSLTKFDKILLDKR</sequence>
<keyword evidence="1" id="KW-0472">Membrane</keyword>
<name>A6H1M5_FLAPJ</name>
<protein>
    <submittedName>
        <fullName evidence="2">Hypothetical transmembrane protein</fullName>
    </submittedName>
</protein>
<dbReference type="OrthoDB" id="9928937at2"/>
<reference evidence="2 3" key="1">
    <citation type="journal article" date="2007" name="Nat. Biotechnol.">
        <title>Complete genome sequence of the fish pathogen Flavobacterium psychrophilum.</title>
        <authorList>
            <person name="Duchaud E."/>
            <person name="Boussaha M."/>
            <person name="Loux V."/>
            <person name="Bernardet J.F."/>
            <person name="Michel C."/>
            <person name="Kerouault B."/>
            <person name="Mondot S."/>
            <person name="Nicolas P."/>
            <person name="Bossy R."/>
            <person name="Caron C."/>
            <person name="Bessieres P."/>
            <person name="Gibrat J.F."/>
            <person name="Claverol S."/>
            <person name="Dumetz F."/>
            <person name="Le Henaff M."/>
            <person name="Benmansour A."/>
        </authorList>
    </citation>
    <scope>NUCLEOTIDE SEQUENCE [LARGE SCALE GENOMIC DNA]</scope>
    <source>
        <strain evidence="3">ATCC 49511 / DSM 21280 / CIP 103535 / JIP02/86</strain>
    </source>
</reference>
<dbReference type="HOGENOM" id="CLU_1989354_0_0_10"/>
<proteinExistence type="predicted"/>
<dbReference type="KEGG" id="fps:FP2188"/>
<dbReference type="EMBL" id="AM398681">
    <property type="protein sequence ID" value="CAL44249.1"/>
    <property type="molecule type" value="Genomic_DNA"/>
</dbReference>
<dbReference type="PATRIC" id="fig|402612.5.peg.2234"/>
<feature type="transmembrane region" description="Helical" evidence="1">
    <location>
        <begin position="6"/>
        <end position="23"/>
    </location>
</feature>
<accession>A6H1M5</accession>
<organism evidence="2 3">
    <name type="scientific">Flavobacterium psychrophilum (strain ATCC 49511 / DSM 21280 / CIP 103535 / JIP02/86)</name>
    <dbReference type="NCBI Taxonomy" id="402612"/>
    <lineage>
        <taxon>Bacteria</taxon>
        <taxon>Pseudomonadati</taxon>
        <taxon>Bacteroidota</taxon>
        <taxon>Flavobacteriia</taxon>
        <taxon>Flavobacteriales</taxon>
        <taxon>Flavobacteriaceae</taxon>
        <taxon>Flavobacterium</taxon>
    </lineage>
</organism>
<keyword evidence="3" id="KW-1185">Reference proteome</keyword>